<dbReference type="InterPro" id="IPR001647">
    <property type="entry name" value="HTH_TetR"/>
</dbReference>
<proteinExistence type="predicted"/>
<dbReference type="PROSITE" id="PS50977">
    <property type="entry name" value="HTH_TETR_2"/>
    <property type="match status" value="1"/>
</dbReference>
<evidence type="ECO:0000256" key="2">
    <source>
        <dbReference type="PROSITE-ProRule" id="PRU00335"/>
    </source>
</evidence>
<protein>
    <submittedName>
        <fullName evidence="4">TetR/AcrR family transcriptional regulator</fullName>
    </submittedName>
</protein>
<dbReference type="GO" id="GO:0003677">
    <property type="term" value="F:DNA binding"/>
    <property type="evidence" value="ECO:0007669"/>
    <property type="project" value="UniProtKB-UniRule"/>
</dbReference>
<dbReference type="EMBL" id="DXCH01000286">
    <property type="protein sequence ID" value="HIZ08394.1"/>
    <property type="molecule type" value="Genomic_DNA"/>
</dbReference>
<evidence type="ECO:0000256" key="1">
    <source>
        <dbReference type="ARBA" id="ARBA00023125"/>
    </source>
</evidence>
<organism evidence="4 5">
    <name type="scientific">Candidatus Eubacterium avistercoris</name>
    <dbReference type="NCBI Taxonomy" id="2838567"/>
    <lineage>
        <taxon>Bacteria</taxon>
        <taxon>Bacillati</taxon>
        <taxon>Bacillota</taxon>
        <taxon>Clostridia</taxon>
        <taxon>Eubacteriales</taxon>
        <taxon>Eubacteriaceae</taxon>
        <taxon>Eubacterium</taxon>
    </lineage>
</organism>
<reference evidence="4" key="2">
    <citation type="submission" date="2021-04" db="EMBL/GenBank/DDBJ databases">
        <authorList>
            <person name="Gilroy R."/>
        </authorList>
    </citation>
    <scope>NUCLEOTIDE SEQUENCE</scope>
    <source>
        <strain evidence="4">CHK192-9172</strain>
    </source>
</reference>
<gene>
    <name evidence="4" type="ORF">IAA08_10740</name>
</gene>
<dbReference type="InterPro" id="IPR050624">
    <property type="entry name" value="HTH-type_Tx_Regulator"/>
</dbReference>
<keyword evidence="1 2" id="KW-0238">DNA-binding</keyword>
<comment type="caution">
    <text evidence="4">The sequence shown here is derived from an EMBL/GenBank/DDBJ whole genome shotgun (WGS) entry which is preliminary data.</text>
</comment>
<dbReference type="PANTHER" id="PTHR43479:SF11">
    <property type="entry name" value="ACREF_ENVCD OPERON REPRESSOR-RELATED"/>
    <property type="match status" value="1"/>
</dbReference>
<reference evidence="4" key="1">
    <citation type="journal article" date="2021" name="PeerJ">
        <title>Extensive microbial diversity within the chicken gut microbiome revealed by metagenomics and culture.</title>
        <authorList>
            <person name="Gilroy R."/>
            <person name="Ravi A."/>
            <person name="Getino M."/>
            <person name="Pursley I."/>
            <person name="Horton D.L."/>
            <person name="Alikhan N.F."/>
            <person name="Baker D."/>
            <person name="Gharbi K."/>
            <person name="Hall N."/>
            <person name="Watson M."/>
            <person name="Adriaenssens E.M."/>
            <person name="Foster-Nyarko E."/>
            <person name="Jarju S."/>
            <person name="Secka A."/>
            <person name="Antonio M."/>
            <person name="Oren A."/>
            <person name="Chaudhuri R.R."/>
            <person name="La Ragione R."/>
            <person name="Hildebrand F."/>
            <person name="Pallen M.J."/>
        </authorList>
    </citation>
    <scope>NUCLEOTIDE SEQUENCE</scope>
    <source>
        <strain evidence="4">CHK192-9172</strain>
    </source>
</reference>
<dbReference type="SUPFAM" id="SSF46689">
    <property type="entry name" value="Homeodomain-like"/>
    <property type="match status" value="1"/>
</dbReference>
<dbReference type="PANTHER" id="PTHR43479">
    <property type="entry name" value="ACREF/ENVCD OPERON REPRESSOR-RELATED"/>
    <property type="match status" value="1"/>
</dbReference>
<dbReference type="Pfam" id="PF00440">
    <property type="entry name" value="TetR_N"/>
    <property type="match status" value="1"/>
</dbReference>
<evidence type="ECO:0000259" key="3">
    <source>
        <dbReference type="PROSITE" id="PS50977"/>
    </source>
</evidence>
<dbReference type="Gene3D" id="1.10.357.10">
    <property type="entry name" value="Tetracycline Repressor, domain 2"/>
    <property type="match status" value="1"/>
</dbReference>
<accession>A0A9D2IGG8</accession>
<evidence type="ECO:0000313" key="5">
    <source>
        <dbReference type="Proteomes" id="UP000824024"/>
    </source>
</evidence>
<name>A0A9D2IGG8_9FIRM</name>
<feature type="domain" description="HTH tetR-type" evidence="3">
    <location>
        <begin position="16"/>
        <end position="76"/>
    </location>
</feature>
<evidence type="ECO:0000313" key="4">
    <source>
        <dbReference type="EMBL" id="HIZ08394.1"/>
    </source>
</evidence>
<dbReference type="Proteomes" id="UP000824024">
    <property type="component" value="Unassembled WGS sequence"/>
</dbReference>
<dbReference type="InterPro" id="IPR009057">
    <property type="entry name" value="Homeodomain-like_sf"/>
</dbReference>
<feature type="DNA-binding region" description="H-T-H motif" evidence="2">
    <location>
        <begin position="39"/>
        <end position="58"/>
    </location>
</feature>
<dbReference type="Pfam" id="PF14278">
    <property type="entry name" value="TetR_C_8"/>
    <property type="match status" value="1"/>
</dbReference>
<dbReference type="AlphaFoldDB" id="A0A9D2IGG8"/>
<sequence length="196" mass="22816">MKNFINEWEKIDHRTKKTKAALVGALSSIIKENRLAEVTVSELARRASVTRRTFYNHYPSVEALVEDVEERVIGTVLAMLEFNKELFSPGHTYEFFLKLAAGLKRQKELWKLFSSTKGNYRILERLKGYLEKYVRGFLGESGEDKETFSFRVRIYLDSLIRLFLEWMEGSMKISNEKIAEMASRMTEALLGTKDKK</sequence>
<dbReference type="InterPro" id="IPR039532">
    <property type="entry name" value="TetR_C_Firmicutes"/>
</dbReference>